<dbReference type="GO" id="GO:0005634">
    <property type="term" value="C:nucleus"/>
    <property type="evidence" value="ECO:0007669"/>
    <property type="project" value="UniProtKB-SubCell"/>
</dbReference>
<keyword evidence="6" id="KW-1185">Reference proteome</keyword>
<sequence length="304" mass="34145">MADPIASSRLSFSYIAEPLSLSISNHGSHVTQSLLHRFQAEYATGQAEGQVDDQSVGHMRRMIASYGGNANLTLLFDSDGAKPVAEGFPMREWSIVIHLLDEKGREVPANCFDKVIYKLHPTFQNPNRTIKKPPYRLSEQGWGEFDMEIVLYPLEKGQEISIKHDLNFQKPVYESKQEVTFVNPKPGLLKALAQSGPVPGLDALGEENGTSKKDKRKGGDDEGKSNKKGRSSTKNIDMEKLAEGLQKLDEDDLLKVVQMIHEHKTPDTYTKNDVEQGEFHVDLYTLPDHLVKNLWQFTIARVDV</sequence>
<keyword evidence="1 2" id="KW-0539">Nucleus</keyword>
<dbReference type="CDD" id="cd16905">
    <property type="entry name" value="YEATS_Taf14_like"/>
    <property type="match status" value="1"/>
</dbReference>
<dbReference type="Pfam" id="PF03366">
    <property type="entry name" value="YEATS"/>
    <property type="match status" value="1"/>
</dbReference>
<evidence type="ECO:0000256" key="2">
    <source>
        <dbReference type="PROSITE-ProRule" id="PRU00376"/>
    </source>
</evidence>
<feature type="region of interest" description="Disordered" evidence="3">
    <location>
        <begin position="192"/>
        <end position="238"/>
    </location>
</feature>
<dbReference type="GO" id="GO:0000785">
    <property type="term" value="C:chromatin"/>
    <property type="evidence" value="ECO:0007669"/>
    <property type="project" value="UniProtKB-ARBA"/>
</dbReference>
<feature type="domain" description="YEATS" evidence="4">
    <location>
        <begin position="54"/>
        <end position="195"/>
    </location>
</feature>
<dbReference type="InterPro" id="IPR038704">
    <property type="entry name" value="YEAST_sf"/>
</dbReference>
<evidence type="ECO:0000256" key="3">
    <source>
        <dbReference type="SAM" id="MobiDB-lite"/>
    </source>
</evidence>
<feature type="compositionally biased region" description="Basic and acidic residues" evidence="3">
    <location>
        <begin position="209"/>
        <end position="225"/>
    </location>
</feature>
<evidence type="ECO:0000313" key="5">
    <source>
        <dbReference type="EMBL" id="KAJ6261922.1"/>
    </source>
</evidence>
<dbReference type="AlphaFoldDB" id="A0AAD6NKU5"/>
<evidence type="ECO:0000259" key="4">
    <source>
        <dbReference type="PROSITE" id="PS51037"/>
    </source>
</evidence>
<organism evidence="5 6">
    <name type="scientific">Drechslerella dactyloides</name>
    <name type="common">Nematode-trapping fungus</name>
    <name type="synonym">Arthrobotrys dactyloides</name>
    <dbReference type="NCBI Taxonomy" id="74499"/>
    <lineage>
        <taxon>Eukaryota</taxon>
        <taxon>Fungi</taxon>
        <taxon>Dikarya</taxon>
        <taxon>Ascomycota</taxon>
        <taxon>Pezizomycotina</taxon>
        <taxon>Orbiliomycetes</taxon>
        <taxon>Orbiliales</taxon>
        <taxon>Orbiliaceae</taxon>
        <taxon>Drechslerella</taxon>
    </lineage>
</organism>
<evidence type="ECO:0000313" key="6">
    <source>
        <dbReference type="Proteomes" id="UP001221413"/>
    </source>
</evidence>
<gene>
    <name evidence="5" type="ORF">Dda_2721</name>
</gene>
<dbReference type="InterPro" id="IPR038336">
    <property type="entry name" value="NET_sf"/>
</dbReference>
<dbReference type="Proteomes" id="UP001221413">
    <property type="component" value="Unassembled WGS sequence"/>
</dbReference>
<dbReference type="Gene3D" id="1.20.1270.220">
    <property type="match status" value="1"/>
</dbReference>
<dbReference type="PANTHER" id="PTHR23195">
    <property type="entry name" value="YEATS DOMAIN"/>
    <property type="match status" value="1"/>
</dbReference>
<dbReference type="InterPro" id="IPR027353">
    <property type="entry name" value="NET_dom"/>
</dbReference>
<protein>
    <submittedName>
        <fullName evidence="5">Transcription initiation factor</fullName>
    </submittedName>
</protein>
<dbReference type="Gene3D" id="2.60.40.1970">
    <property type="entry name" value="YEATS domain"/>
    <property type="match status" value="1"/>
</dbReference>
<comment type="caution">
    <text evidence="5">The sequence shown here is derived from an EMBL/GenBank/DDBJ whole genome shotgun (WGS) entry which is preliminary data.</text>
</comment>
<dbReference type="InterPro" id="IPR005033">
    <property type="entry name" value="YEATS"/>
</dbReference>
<accession>A0AAD6NKU5</accession>
<reference evidence="5" key="1">
    <citation type="submission" date="2023-01" db="EMBL/GenBank/DDBJ databases">
        <title>The chitinases involved in constricting ring structure development in the nematode-trapping fungus Drechslerella dactyloides.</title>
        <authorList>
            <person name="Wang R."/>
            <person name="Zhang L."/>
            <person name="Tang P."/>
            <person name="Li S."/>
            <person name="Liang L."/>
        </authorList>
    </citation>
    <scope>NUCLEOTIDE SEQUENCE</scope>
    <source>
        <strain evidence="5">YMF1.00031</strain>
    </source>
</reference>
<comment type="subcellular location">
    <subcellularLocation>
        <location evidence="2">Nucleus</location>
    </subcellularLocation>
</comment>
<dbReference type="EMBL" id="JAQGDS010000003">
    <property type="protein sequence ID" value="KAJ6261922.1"/>
    <property type="molecule type" value="Genomic_DNA"/>
</dbReference>
<proteinExistence type="predicted"/>
<evidence type="ECO:0000256" key="1">
    <source>
        <dbReference type="ARBA" id="ARBA00023242"/>
    </source>
</evidence>
<name>A0AAD6NKU5_DREDA</name>
<dbReference type="Pfam" id="PF17035">
    <property type="entry name" value="BET"/>
    <property type="match status" value="1"/>
</dbReference>
<dbReference type="InterPro" id="IPR055129">
    <property type="entry name" value="YEATS_dom"/>
</dbReference>
<dbReference type="GO" id="GO:0006355">
    <property type="term" value="P:regulation of DNA-templated transcription"/>
    <property type="evidence" value="ECO:0007669"/>
    <property type="project" value="InterPro"/>
</dbReference>
<dbReference type="PROSITE" id="PS51037">
    <property type="entry name" value="YEATS"/>
    <property type="match status" value="1"/>
</dbReference>